<keyword evidence="2" id="KW-1003">Cell membrane</keyword>
<organism evidence="9 10">
    <name type="scientific">Bacteroides stercoris</name>
    <dbReference type="NCBI Taxonomy" id="46506"/>
    <lineage>
        <taxon>Bacteria</taxon>
        <taxon>Pseudomonadati</taxon>
        <taxon>Bacteroidota</taxon>
        <taxon>Bacteroidia</taxon>
        <taxon>Bacteroidales</taxon>
        <taxon>Bacteroidaceae</taxon>
        <taxon>Bacteroides</taxon>
    </lineage>
</organism>
<name>A0A108T7R1_BACSE</name>
<feature type="transmembrane region" description="Helical" evidence="6">
    <location>
        <begin position="422"/>
        <end position="446"/>
    </location>
</feature>
<evidence type="ECO:0000256" key="3">
    <source>
        <dbReference type="ARBA" id="ARBA00022692"/>
    </source>
</evidence>
<dbReference type="NCBIfam" id="TIGR00360">
    <property type="entry name" value="ComEC_N-term"/>
    <property type="match status" value="1"/>
</dbReference>
<dbReference type="Proteomes" id="UP000056419">
    <property type="component" value="Unassembled WGS sequence"/>
</dbReference>
<dbReference type="Pfam" id="PF13567">
    <property type="entry name" value="DUF4131"/>
    <property type="match status" value="1"/>
</dbReference>
<feature type="transmembrane region" description="Helical" evidence="6">
    <location>
        <begin position="292"/>
        <end position="309"/>
    </location>
</feature>
<gene>
    <name evidence="9" type="ORF">AA415_01931</name>
</gene>
<dbReference type="Pfam" id="PF03772">
    <property type="entry name" value="Competence"/>
    <property type="match status" value="1"/>
</dbReference>
<keyword evidence="4 6" id="KW-1133">Transmembrane helix</keyword>
<feature type="transmembrane region" description="Helical" evidence="6">
    <location>
        <begin position="513"/>
        <end position="533"/>
    </location>
</feature>
<comment type="subcellular location">
    <subcellularLocation>
        <location evidence="1">Cell membrane</location>
        <topology evidence="1">Multi-pass membrane protein</topology>
    </subcellularLocation>
</comment>
<dbReference type="InterPro" id="IPR004477">
    <property type="entry name" value="ComEC_N"/>
</dbReference>
<accession>A0A108T7R1</accession>
<evidence type="ECO:0000259" key="7">
    <source>
        <dbReference type="Pfam" id="PF03772"/>
    </source>
</evidence>
<evidence type="ECO:0000256" key="1">
    <source>
        <dbReference type="ARBA" id="ARBA00004651"/>
    </source>
</evidence>
<dbReference type="PANTHER" id="PTHR30619:SF1">
    <property type="entry name" value="RECOMBINATION PROTEIN 2"/>
    <property type="match status" value="1"/>
</dbReference>
<evidence type="ECO:0000256" key="6">
    <source>
        <dbReference type="SAM" id="Phobius"/>
    </source>
</evidence>
<keyword evidence="3 6" id="KW-0812">Transmembrane</keyword>
<keyword evidence="5 6" id="KW-0472">Membrane</keyword>
<comment type="caution">
    <text evidence="9">The sequence shown here is derived from an EMBL/GenBank/DDBJ whole genome shotgun (WGS) entry which is preliminary data.</text>
</comment>
<proteinExistence type="predicted"/>
<feature type="transmembrane region" description="Helical" evidence="6">
    <location>
        <begin position="28"/>
        <end position="50"/>
    </location>
</feature>
<feature type="transmembrane region" description="Helical" evidence="6">
    <location>
        <begin position="57"/>
        <end position="77"/>
    </location>
</feature>
<keyword evidence="10" id="KW-1185">Reference proteome</keyword>
<evidence type="ECO:0000259" key="8">
    <source>
        <dbReference type="Pfam" id="PF13567"/>
    </source>
</evidence>
<dbReference type="AlphaFoldDB" id="A0A108T7R1"/>
<feature type="transmembrane region" description="Helical" evidence="6">
    <location>
        <begin position="341"/>
        <end position="358"/>
    </location>
</feature>
<dbReference type="InterPro" id="IPR025405">
    <property type="entry name" value="DUF4131"/>
</dbReference>
<sequence>MITDNLQRHPFLRLLMPLVGGIVYGDKYPYILSVGWWIAVILLLIGTYILGRKYYVLCKLYGAVVFLVCFVLGWTLVSVQLKQAEYIFPNTEKPSTYRITLTTKPEIKKNSILFRVALRGEVLKDTFLYNFSEKTFLFYFPKDSAAYSLKRGDELLVCTRLSPPANNGNPDEFDYARYLLRKGISGTAYVRAGHWCAIGCDSTLTFRQQALECRSRLVALYRDMGFRGDELAVLSALTIGDKEELSESIVETYSVAGASHVLALSGLHIGFISALLLFVLSPLWIRWRFLKPFLFLSVILLLWGFAFLTGLSSSVVRAVVMCSFGLLSMLIPACRKLTLNTLGVTAFLMLLFNPAWLFDVGFQLSFSAVAAIVLLQPGLYGLLSVKNRLLRKAWGLVTVSVAAQIGTAPLVMLYFSRFSTHFLLTNLLVIPLVSLIVYAAVILLVLTPFPVLQQLFADVVEIPLRMQNALLRWIEQLPLASIDRIWVDIWDVFLFYCCLLLFCRVWMRRTAANVYIALSALLLCVSYHSYAFITDAPRRSIVFYNVRGCPAVHCLADNSASWLVCADTLPDVTRLERSLSSYWNRLRLKRPDVIEGDCLLPEISVRNKTVFYAGKRICLLYDDRWGNKISGVPVSIDYLYVSHGYKGDMQELVSLFEVGTVVIDASLSEYYRERIISDCVRLGIPYLPLSEKGSVHILL</sequence>
<feature type="transmembrane region" description="Helical" evidence="6">
    <location>
        <begin position="364"/>
        <end position="383"/>
    </location>
</feature>
<evidence type="ECO:0000313" key="10">
    <source>
        <dbReference type="Proteomes" id="UP000056419"/>
    </source>
</evidence>
<dbReference type="EMBL" id="LRGC01000007">
    <property type="protein sequence ID" value="KWR54902.1"/>
    <property type="molecule type" value="Genomic_DNA"/>
</dbReference>
<protein>
    <submittedName>
        <fullName evidence="9">ComEC family competence protein</fullName>
    </submittedName>
</protein>
<reference evidence="9 10" key="1">
    <citation type="journal article" date="2016" name="BMC Genomics">
        <title>Type VI secretion systems of human gut Bacteroidales segregate into three genetic architectures, two of which are contained on mobile genetic elements.</title>
        <authorList>
            <person name="Coyne M.J."/>
            <person name="Roelofs K.G."/>
            <person name="Comstock L.E."/>
        </authorList>
    </citation>
    <scope>NUCLEOTIDE SEQUENCE [LARGE SCALE GENOMIC DNA]</scope>
    <source>
        <strain evidence="9 10">CL09T03C01</strain>
    </source>
</reference>
<evidence type="ECO:0000313" key="9">
    <source>
        <dbReference type="EMBL" id="KWR54902.1"/>
    </source>
</evidence>
<feature type="transmembrane region" description="Helical" evidence="6">
    <location>
        <begin position="395"/>
        <end position="416"/>
    </location>
</feature>
<feature type="transmembrane region" description="Helical" evidence="6">
    <location>
        <begin position="261"/>
        <end position="280"/>
    </location>
</feature>
<dbReference type="InterPro" id="IPR052159">
    <property type="entry name" value="Competence_DNA_uptake"/>
</dbReference>
<dbReference type="PATRIC" id="fig|46506.5.peg.2058"/>
<dbReference type="GO" id="GO:0005886">
    <property type="term" value="C:plasma membrane"/>
    <property type="evidence" value="ECO:0007669"/>
    <property type="project" value="UniProtKB-SubCell"/>
</dbReference>
<evidence type="ECO:0000256" key="2">
    <source>
        <dbReference type="ARBA" id="ARBA00022475"/>
    </source>
</evidence>
<evidence type="ECO:0000256" key="4">
    <source>
        <dbReference type="ARBA" id="ARBA00022989"/>
    </source>
</evidence>
<feature type="domain" description="DUF4131" evidence="8">
    <location>
        <begin position="32"/>
        <end position="193"/>
    </location>
</feature>
<evidence type="ECO:0000256" key="5">
    <source>
        <dbReference type="ARBA" id="ARBA00023136"/>
    </source>
</evidence>
<dbReference type="STRING" id="46506.AA415_01931"/>
<feature type="domain" description="ComEC/Rec2-related protein" evidence="7">
    <location>
        <begin position="237"/>
        <end position="509"/>
    </location>
</feature>
<dbReference type="PANTHER" id="PTHR30619">
    <property type="entry name" value="DNA INTERNALIZATION/COMPETENCE PROTEIN COMEC/REC2"/>
    <property type="match status" value="1"/>
</dbReference>